<dbReference type="PANTHER" id="PTHR46082">
    <property type="entry name" value="ATP/GTP-BINDING PROTEIN-RELATED"/>
    <property type="match status" value="1"/>
</dbReference>
<dbReference type="GeneID" id="36347791"/>
<comment type="caution">
    <text evidence="4">The sequence shown here is derived from an EMBL/GenBank/DDBJ whole genome shotgun (WGS) entry which is preliminary data.</text>
</comment>
<accession>A0A2P4ZE15</accession>
<reference evidence="4 5" key="1">
    <citation type="journal article" date="2016" name="Genome Announc.">
        <title>Draft Whole-Genome Sequence of Trichoderma gamsii T6085, a Promising Biocontrol Agent of Fusarium Head Blight on Wheat.</title>
        <authorList>
            <person name="Baroncelli R."/>
            <person name="Zapparata A."/>
            <person name="Piaggeschi G."/>
            <person name="Sarrocco S."/>
            <person name="Vannacci G."/>
        </authorList>
    </citation>
    <scope>NUCLEOTIDE SEQUENCE [LARGE SCALE GENOMIC DNA]</scope>
    <source>
        <strain evidence="4 5">T6085</strain>
    </source>
</reference>
<name>A0A2P4ZE15_9HYPO</name>
<dbReference type="InterPro" id="IPR000845">
    <property type="entry name" value="Nucleoside_phosphorylase_d"/>
</dbReference>
<keyword evidence="1" id="KW-0175">Coiled coil</keyword>
<evidence type="ECO:0000256" key="1">
    <source>
        <dbReference type="SAM" id="Coils"/>
    </source>
</evidence>
<dbReference type="Proteomes" id="UP000054821">
    <property type="component" value="Unassembled WGS sequence"/>
</dbReference>
<gene>
    <name evidence="4" type="ORF">TGAM01_v208607</name>
</gene>
<sequence>MLYPKMKKRTYDDYTVGWVCVLDHELTASRALLDEEHDPLPPRENDDNNYILGRMGKHNVVIVFPGFIGTTSASQTVTNMVRTFRKIRFGLLVGVGGGAPAPPSHDPRKDIHLGDVVVSFPRDGHGGVIQYDMGKWLEGGQFASKSHLNKPPLVLVKAIKHLQSDHNFGKGQMWEYMDGVAKSNLPALEGFGFPGQDLDQLFKGDYKHVTGEHCSSCAAAQLEQRAIRKSTRPEIHYGLIASGNAVMKSARRRDELRRKEGVSCFEMEAAGLMDNFPCVVIRGICDYSDSHKSEIWQPYSSVVAAAYAKDLLRIIFPEEVQRTPPAQNRFSQDSPSRERSKGSELAHSTDSELLTRLAELEMKNKGLEEAVTCRTNESMGLKQKLAALEQAYNSQLLPRSYAYIPSLESPAFGLLSANDILKIIKTDRDAFTQGVATSKTIPVL</sequence>
<dbReference type="RefSeq" id="XP_024404881.1">
    <property type="nucleotide sequence ID" value="XM_024550372.1"/>
</dbReference>
<feature type="compositionally biased region" description="Polar residues" evidence="2">
    <location>
        <begin position="324"/>
        <end position="334"/>
    </location>
</feature>
<evidence type="ECO:0000259" key="3">
    <source>
        <dbReference type="Pfam" id="PF01048"/>
    </source>
</evidence>
<dbReference type="STRING" id="398673.A0A2P4ZE15"/>
<dbReference type="InterPro" id="IPR053137">
    <property type="entry name" value="NLR-like"/>
</dbReference>
<dbReference type="Pfam" id="PF01048">
    <property type="entry name" value="PNP_UDP_1"/>
    <property type="match status" value="1"/>
</dbReference>
<feature type="compositionally biased region" description="Basic and acidic residues" evidence="2">
    <location>
        <begin position="335"/>
        <end position="350"/>
    </location>
</feature>
<protein>
    <submittedName>
        <fullName evidence="4">Pfs domain-containing protein</fullName>
    </submittedName>
</protein>
<dbReference type="AlphaFoldDB" id="A0A2P4ZE15"/>
<dbReference type="EMBL" id="JPDN02000037">
    <property type="protein sequence ID" value="PON22523.1"/>
    <property type="molecule type" value="Genomic_DNA"/>
</dbReference>
<proteinExistence type="predicted"/>
<feature type="domain" description="Nucleoside phosphorylase" evidence="3">
    <location>
        <begin position="42"/>
        <end position="289"/>
    </location>
</feature>
<feature type="region of interest" description="Disordered" evidence="2">
    <location>
        <begin position="323"/>
        <end position="350"/>
    </location>
</feature>
<dbReference type="PANTHER" id="PTHR46082:SF11">
    <property type="entry name" value="AAA+ ATPASE DOMAIN-CONTAINING PROTEIN-RELATED"/>
    <property type="match status" value="1"/>
</dbReference>
<keyword evidence="5" id="KW-1185">Reference proteome</keyword>
<organism evidence="4 5">
    <name type="scientific">Trichoderma gamsii</name>
    <dbReference type="NCBI Taxonomy" id="398673"/>
    <lineage>
        <taxon>Eukaryota</taxon>
        <taxon>Fungi</taxon>
        <taxon>Dikarya</taxon>
        <taxon>Ascomycota</taxon>
        <taxon>Pezizomycotina</taxon>
        <taxon>Sordariomycetes</taxon>
        <taxon>Hypocreomycetidae</taxon>
        <taxon>Hypocreales</taxon>
        <taxon>Hypocreaceae</taxon>
        <taxon>Trichoderma</taxon>
    </lineage>
</organism>
<evidence type="ECO:0000256" key="2">
    <source>
        <dbReference type="SAM" id="MobiDB-lite"/>
    </source>
</evidence>
<dbReference type="InterPro" id="IPR035994">
    <property type="entry name" value="Nucleoside_phosphorylase_sf"/>
</dbReference>
<dbReference type="Gene3D" id="3.40.50.1580">
    <property type="entry name" value="Nucleoside phosphorylase domain"/>
    <property type="match status" value="1"/>
</dbReference>
<dbReference type="SUPFAM" id="SSF53167">
    <property type="entry name" value="Purine and uridine phosphorylases"/>
    <property type="match status" value="1"/>
</dbReference>
<evidence type="ECO:0000313" key="4">
    <source>
        <dbReference type="EMBL" id="PON22523.1"/>
    </source>
</evidence>
<dbReference type="GO" id="GO:0003824">
    <property type="term" value="F:catalytic activity"/>
    <property type="evidence" value="ECO:0007669"/>
    <property type="project" value="InterPro"/>
</dbReference>
<evidence type="ECO:0000313" key="5">
    <source>
        <dbReference type="Proteomes" id="UP000054821"/>
    </source>
</evidence>
<dbReference type="GO" id="GO:0009116">
    <property type="term" value="P:nucleoside metabolic process"/>
    <property type="evidence" value="ECO:0007669"/>
    <property type="project" value="InterPro"/>
</dbReference>
<feature type="coiled-coil region" evidence="1">
    <location>
        <begin position="350"/>
        <end position="377"/>
    </location>
</feature>